<reference evidence="1 2" key="1">
    <citation type="submission" date="2024-02" db="EMBL/GenBank/DDBJ databases">
        <title>New especies of Spiribacter isolated from saline water.</title>
        <authorList>
            <person name="Leon M.J."/>
            <person name="De La Haba R."/>
            <person name="Sanchez-Porro C."/>
            <person name="Ventosa A."/>
        </authorList>
    </citation>
    <scope>NUCLEOTIDE SEQUENCE [LARGE SCALE GENOMIC DNA]</scope>
    <source>
        <strain evidence="2">ag22IC6-390</strain>
    </source>
</reference>
<name>A0ABV3TBJ8_9GAMM</name>
<protein>
    <submittedName>
        <fullName evidence="1">Type IV pilus biogenesis/stability protein PilW</fullName>
    </submittedName>
</protein>
<proteinExistence type="predicted"/>
<sequence>MGRLAGALLIVTLAGCSVTATGPLDADELREAARINAEIATHHLDNGNLARARQKIDRALEQDPALVDAHLVAAAIDLELDREASAGRHYQKALRLEQDNPRVLNNYAAYLCRRDQRQRALDLWELAAADRLYDQRAMALTNAGRCLADAGAWSSAAGYWRRALRIDGGFAPALRGMSEYQLETGQVDAAARWFSRYTAAGKESPSMLWLGVRIARAANDADRLSRLTRRLRERFPASEQAARLME</sequence>
<evidence type="ECO:0000313" key="2">
    <source>
        <dbReference type="Proteomes" id="UP001556709"/>
    </source>
</evidence>
<dbReference type="SUPFAM" id="SSF48452">
    <property type="entry name" value="TPR-like"/>
    <property type="match status" value="1"/>
</dbReference>
<dbReference type="SMART" id="SM00028">
    <property type="entry name" value="TPR"/>
    <property type="match status" value="3"/>
</dbReference>
<dbReference type="PROSITE" id="PS51257">
    <property type="entry name" value="PROKAR_LIPOPROTEIN"/>
    <property type="match status" value="1"/>
</dbReference>
<comment type="caution">
    <text evidence="1">The sequence shown here is derived from an EMBL/GenBank/DDBJ whole genome shotgun (WGS) entry which is preliminary data.</text>
</comment>
<dbReference type="Proteomes" id="UP001556709">
    <property type="component" value="Unassembled WGS sequence"/>
</dbReference>
<dbReference type="Gene3D" id="1.25.40.10">
    <property type="entry name" value="Tetratricopeptide repeat domain"/>
    <property type="match status" value="1"/>
</dbReference>
<dbReference type="InterPro" id="IPR013360">
    <property type="entry name" value="Pilus_4_PilW"/>
</dbReference>
<gene>
    <name evidence="1" type="primary">pilW</name>
    <name evidence="1" type="ORF">V6X73_04565</name>
</gene>
<keyword evidence="2" id="KW-1185">Reference proteome</keyword>
<evidence type="ECO:0000313" key="1">
    <source>
        <dbReference type="EMBL" id="MEX0468994.1"/>
    </source>
</evidence>
<dbReference type="EMBL" id="JBAKFM010000002">
    <property type="protein sequence ID" value="MEX0468994.1"/>
    <property type="molecule type" value="Genomic_DNA"/>
</dbReference>
<dbReference type="RefSeq" id="WP_367958785.1">
    <property type="nucleotide sequence ID" value="NZ_JBAKFK010000002.1"/>
</dbReference>
<dbReference type="InterPro" id="IPR019734">
    <property type="entry name" value="TPR_rpt"/>
</dbReference>
<organism evidence="1 2">
    <name type="scientific">Spiribacter pallidus</name>
    <dbReference type="NCBI Taxonomy" id="1987936"/>
    <lineage>
        <taxon>Bacteria</taxon>
        <taxon>Pseudomonadati</taxon>
        <taxon>Pseudomonadota</taxon>
        <taxon>Gammaproteobacteria</taxon>
        <taxon>Chromatiales</taxon>
        <taxon>Ectothiorhodospiraceae</taxon>
        <taxon>Spiribacter</taxon>
    </lineage>
</organism>
<dbReference type="InterPro" id="IPR011990">
    <property type="entry name" value="TPR-like_helical_dom_sf"/>
</dbReference>
<accession>A0ABV3TBJ8</accession>
<dbReference type="NCBIfam" id="TIGR02521">
    <property type="entry name" value="type_IV_pilW"/>
    <property type="match status" value="1"/>
</dbReference>